<keyword evidence="2" id="KW-1185">Reference proteome</keyword>
<dbReference type="KEGG" id="bhu:bhn_I0933"/>
<gene>
    <name evidence="1" type="ORF">bhn_I0933</name>
</gene>
<evidence type="ECO:0000313" key="1">
    <source>
        <dbReference type="EMBL" id="AOZ95967.1"/>
    </source>
</evidence>
<evidence type="ECO:0000313" key="2">
    <source>
        <dbReference type="Proteomes" id="UP000179284"/>
    </source>
</evidence>
<dbReference type="InterPro" id="IPR014998">
    <property type="entry name" value="DUF1848"/>
</dbReference>
<dbReference type="AlphaFoldDB" id="A0A1D9P053"/>
<proteinExistence type="predicted"/>
<evidence type="ECO:0008006" key="3">
    <source>
        <dbReference type="Google" id="ProtNLM"/>
    </source>
</evidence>
<sequence length="316" mass="36182">MIINTGQRTDIPAFYPLWLANRIKEGFVCVRNPYDPTQVSRYLLRPDVVDVIGFCTKNPKPFFPYLDLVKEFGQFWYVTITPYGKDIEPAVPNKEEVLKSFKYLSKRVGINSIGWRYDPIFVSDKYTVDFHLSSFDKMARELEGYTKVVVISFIDLYEKVKRNFPEVKVVSEQDRINLGKEIISIASSHGMVVKPCGEGNFLEKYGADCSGCMTISQYESAIGKKINAPKTKPSRKECACYLSGDIGAYDTCAHLCRYCYANNDVELVAQNRKKHDPKSPFLIGNYRPEDVIHDVVQKSWVDGQMNIFDYLNCREG</sequence>
<dbReference type="EMBL" id="CP017831">
    <property type="protein sequence ID" value="AOZ95967.1"/>
    <property type="molecule type" value="Genomic_DNA"/>
</dbReference>
<protein>
    <recommendedName>
        <fullName evidence="3">DUF1848 domain-containing protein</fullName>
    </recommendedName>
</protein>
<dbReference type="OrthoDB" id="9771212at2"/>
<name>A0A1D9P053_9FIRM</name>
<reference evidence="2" key="1">
    <citation type="submission" date="2016-10" db="EMBL/GenBank/DDBJ databases">
        <title>The complete genome sequence of the rumen bacterium Butyrivibrio hungatei MB2003.</title>
        <authorList>
            <person name="Palevich N."/>
            <person name="Kelly W.J."/>
            <person name="Leahy S.C."/>
            <person name="Altermann E."/>
            <person name="Rakonjac J."/>
            <person name="Attwood G.T."/>
        </authorList>
    </citation>
    <scope>NUCLEOTIDE SEQUENCE [LARGE SCALE GENOMIC DNA]</scope>
    <source>
        <strain evidence="2">MB2003</strain>
    </source>
</reference>
<accession>A0A1D9P053</accession>
<organism evidence="1 2">
    <name type="scientific">Butyrivibrio hungatei</name>
    <dbReference type="NCBI Taxonomy" id="185008"/>
    <lineage>
        <taxon>Bacteria</taxon>
        <taxon>Bacillati</taxon>
        <taxon>Bacillota</taxon>
        <taxon>Clostridia</taxon>
        <taxon>Lachnospirales</taxon>
        <taxon>Lachnospiraceae</taxon>
        <taxon>Butyrivibrio</taxon>
    </lineage>
</organism>
<dbReference type="Proteomes" id="UP000179284">
    <property type="component" value="Chromosome I"/>
</dbReference>
<dbReference type="Pfam" id="PF08902">
    <property type="entry name" value="DUF1848"/>
    <property type="match status" value="1"/>
</dbReference>
<dbReference type="RefSeq" id="WP_071175690.1">
    <property type="nucleotide sequence ID" value="NZ_CP017831.1"/>
</dbReference>